<dbReference type="PANTHER" id="PTHR14465:SF0">
    <property type="entry name" value="IQ DOMAIN-CONTAINING PROTEIN H"/>
    <property type="match status" value="1"/>
</dbReference>
<name>A0AA85J5U5_TRIRE</name>
<evidence type="ECO:0000313" key="4">
    <source>
        <dbReference type="WBParaSite" id="TREG1_132630.1"/>
    </source>
</evidence>
<organism evidence="3 4">
    <name type="scientific">Trichobilharzia regenti</name>
    <name type="common">Nasal bird schistosome</name>
    <dbReference type="NCBI Taxonomy" id="157069"/>
    <lineage>
        <taxon>Eukaryota</taxon>
        <taxon>Metazoa</taxon>
        <taxon>Spiralia</taxon>
        <taxon>Lophotrochozoa</taxon>
        <taxon>Platyhelminthes</taxon>
        <taxon>Trematoda</taxon>
        <taxon>Digenea</taxon>
        <taxon>Strigeidida</taxon>
        <taxon>Schistosomatoidea</taxon>
        <taxon>Schistosomatidae</taxon>
        <taxon>Trichobilharzia</taxon>
    </lineage>
</organism>
<reference evidence="4" key="2">
    <citation type="submission" date="2023-11" db="UniProtKB">
        <authorList>
            <consortium name="WormBaseParasite"/>
        </authorList>
    </citation>
    <scope>IDENTIFICATION</scope>
</reference>
<dbReference type="InterPro" id="IPR038752">
    <property type="entry name" value="IQCH"/>
</dbReference>
<dbReference type="Gene3D" id="1.20.5.190">
    <property type="match status" value="1"/>
</dbReference>
<sequence length="1224" mass="139357">MTTQCSDKISELLSKTTDDLALMNVIVANGLENNTSDKSLLQSLVNEAHWNVKSLSHEIALKTTQEFCSSFDYLNDNFKSDERCLLAQRPKVSLRTNTNEQIDFNIHSSNPVDAIDLYPLKHLSPGEKFKLENALKVLSDPNHPFNRETVQNAYGIQLPTIQQLRVDENEYKKKSKEATDQTDLQLKTVRKKKKHLKLIQYDEINENCNALNLIQRGLIPPNAQIAFDPSPIQTKPMNILLTSQQKITRLPITINDLCPVYEPTHKTTELVKQVVMKKLSPDMVMNSRDIRKGQKNNTESVFLTENPNLSKRQASSKAGPPPCTPVTTCSPQIQFWLNIEEGLFQVQTEDYQAFETTFIDDWDKISTLLYEIENLFDFYGISVAVVNGLKLAKLSKEYENNFEKLTTDILLTCIEDSQTIHRLISKAGSSFRGRNGHDRAAIKIQSTFRRFRAQKQYNEQKRLRGAAAVISASWTRYKKMKELRERLIQVRKHCTEASERRLKELGNNWDHFEQNKHVVVHLPSASYSTLIRQQLGNIGELEYMESRQIARICEVRNQNTDVVIVTRVPISDDLLEYYSKLLGLSSAIETGQAEDQSSVNSRYRIIVPEAIKYFHSNALAPMCLASLLKYSPRALKHIRRFIAGRPAILIPGFGDHDDVFYVANYLQIPVWSSSPSINSLFNLQSTTRRLVQQLIDKIADHQDTSVIDAKNPNLSKASALFTSVMTSRLKGNEPNWSNITSNNNNNNNNLTNNNKLLEGVGKLKKDLNSRSTEENYWMAAQPPGDFDVYTMDHLCETLAALFTENLPIKNWLLKIDNNVGRHGVAFLSIENLQSFKWALEQHQWHGPIRWTKKWAQETTYMKILSEVPQLLQKHLKLFPNDFYTDSASFIQSFLKSGGVIEACPPTDEWTNLSVVIEILPNKTVRIVASGDHLHTEDKFCTWGETIPMTSVTPRWINYLCMELGSLMAKKGVVGHVNIDFVTFIQPEKNEQILWITGIKPGYTDLLAMTQLVLFSTNTTFEIATLTNGEHQIIAKPPTTSVMKRSSSQIHELSKLSEQDSELERKKLKRYAVVSTHLQHSNLTMIQYSVFFKICRANYIGYDLKERRGILFSPMDSYRRDRLALVSVANNLDKALTKFGSTLKILHKEVSTPNMTGISNFSSIITEVEKILGQVIENSMTQKTEQTNQQNKKLQMNGGKAKSNPSNRSKPSIQLNKNSSTPQNK</sequence>
<dbReference type="PROSITE" id="PS50096">
    <property type="entry name" value="IQ"/>
    <property type="match status" value="1"/>
</dbReference>
<feature type="domain" description="IQCH-like ATP-grasp" evidence="2">
    <location>
        <begin position="781"/>
        <end position="1022"/>
    </location>
</feature>
<dbReference type="PANTHER" id="PTHR14465">
    <property type="entry name" value="IQ DOMAIN-CONTAINING PROTEIN H"/>
    <property type="match status" value="1"/>
</dbReference>
<dbReference type="InterPro" id="IPR056855">
    <property type="entry name" value="ATP-grasp_IQCH"/>
</dbReference>
<evidence type="ECO:0000259" key="2">
    <source>
        <dbReference type="Pfam" id="PF24923"/>
    </source>
</evidence>
<feature type="region of interest" description="Disordered" evidence="1">
    <location>
        <begin position="1181"/>
        <end position="1224"/>
    </location>
</feature>
<reference evidence="3" key="1">
    <citation type="submission" date="2022-06" db="EMBL/GenBank/DDBJ databases">
        <authorList>
            <person name="Berger JAMES D."/>
            <person name="Berger JAMES D."/>
        </authorList>
    </citation>
    <scope>NUCLEOTIDE SEQUENCE [LARGE SCALE GENOMIC DNA]</scope>
</reference>
<feature type="compositionally biased region" description="Low complexity" evidence="1">
    <location>
        <begin position="1181"/>
        <end position="1194"/>
    </location>
</feature>
<accession>A0AA85J5U5</accession>
<dbReference type="WBParaSite" id="TREG1_132630.1">
    <property type="protein sequence ID" value="TREG1_132630.1"/>
    <property type="gene ID" value="TREG1_132630"/>
</dbReference>
<dbReference type="AlphaFoldDB" id="A0AA85J5U5"/>
<dbReference type="Pfam" id="PF00612">
    <property type="entry name" value="IQ"/>
    <property type="match status" value="1"/>
</dbReference>
<dbReference type="InterPro" id="IPR000048">
    <property type="entry name" value="IQ_motif_EF-hand-BS"/>
</dbReference>
<evidence type="ECO:0000313" key="3">
    <source>
        <dbReference type="Proteomes" id="UP000050795"/>
    </source>
</evidence>
<feature type="compositionally biased region" description="Polar residues" evidence="1">
    <location>
        <begin position="1202"/>
        <end position="1224"/>
    </location>
</feature>
<protein>
    <recommendedName>
        <fullName evidence="2">IQCH-like ATP-grasp domain-containing protein</fullName>
    </recommendedName>
</protein>
<dbReference type="Proteomes" id="UP000050795">
    <property type="component" value="Unassembled WGS sequence"/>
</dbReference>
<keyword evidence="3" id="KW-1185">Reference proteome</keyword>
<dbReference type="SMART" id="SM00015">
    <property type="entry name" value="IQ"/>
    <property type="match status" value="2"/>
</dbReference>
<evidence type="ECO:0000256" key="1">
    <source>
        <dbReference type="SAM" id="MobiDB-lite"/>
    </source>
</evidence>
<dbReference type="Pfam" id="PF24923">
    <property type="entry name" value="ATP-grasp_IQCH"/>
    <property type="match status" value="1"/>
</dbReference>
<proteinExistence type="predicted"/>